<evidence type="ECO:0000256" key="8">
    <source>
        <dbReference type="RuleBase" id="RU003718"/>
    </source>
</evidence>
<evidence type="ECO:0000256" key="2">
    <source>
        <dbReference type="ARBA" id="ARBA00009995"/>
    </source>
</evidence>
<dbReference type="PANTHER" id="PTHR11926">
    <property type="entry name" value="GLUCOSYL/GLUCURONOSYL TRANSFERASES"/>
    <property type="match status" value="1"/>
</dbReference>
<comment type="similarity">
    <text evidence="2 8">Belongs to the UDP-glycosyltransferase family.</text>
</comment>
<name>S8E6S2_9LAMI</name>
<dbReference type="InterPro" id="IPR002213">
    <property type="entry name" value="UDP_glucos_trans"/>
</dbReference>
<evidence type="ECO:0000256" key="7">
    <source>
        <dbReference type="ARBA" id="ARBA00066781"/>
    </source>
</evidence>
<protein>
    <recommendedName>
        <fullName evidence="7">anthocyanidin 3-O-glucoside 5-O-glucosyltransferase</fullName>
        <ecNumber evidence="7">2.4.1.298</ecNumber>
    </recommendedName>
</protein>
<dbReference type="EMBL" id="AUSU01002781">
    <property type="protein sequence ID" value="EPS68107.1"/>
    <property type="molecule type" value="Genomic_DNA"/>
</dbReference>
<dbReference type="GO" id="GO:0080044">
    <property type="term" value="F:quercetin 7-O-glucosyltransferase activity"/>
    <property type="evidence" value="ECO:0007669"/>
    <property type="project" value="TreeGrafter"/>
</dbReference>
<evidence type="ECO:0000256" key="5">
    <source>
        <dbReference type="ARBA" id="ARBA00050360"/>
    </source>
</evidence>
<dbReference type="InterPro" id="IPR035595">
    <property type="entry name" value="UDP_glycos_trans_CS"/>
</dbReference>
<evidence type="ECO:0000256" key="6">
    <source>
        <dbReference type="ARBA" id="ARBA00056922"/>
    </source>
</evidence>
<evidence type="ECO:0000256" key="4">
    <source>
        <dbReference type="ARBA" id="ARBA00022729"/>
    </source>
</evidence>
<dbReference type="SUPFAM" id="SSF53756">
    <property type="entry name" value="UDP-Glycosyltransferase/glycogen phosphorylase"/>
    <property type="match status" value="1"/>
</dbReference>
<sequence>MMAVPFFTECAGVDAVCYHLNKGNVTFPYEEEFLYRLPCLPALEAGDLLYLPEKIDKRGGIVRYLAAQFDRLENADYIFVNTFYHLEPEVLDWLEERYPKLRTIGPTFLLPGIATESVAPQQESYAEWLDSKQPNSVIFVSFGTIVAIGSNQMEEVAHALLMSNFNFLWVVRDTEEVEKLPEEIRGSKAGMIVNWCNQLSVLSHPAVSCFVTHCGWNSTLEALSIGVPIVAVPWWVDQLTNAKFIEDTWRVGVRLQRGWKSDEIFGRERIAKCIEEVVNDVELRKNSLKWKALADEAVRKGGTSIDNVDEFVQKLLLID</sequence>
<accession>S8E6S2</accession>
<comment type="caution">
    <text evidence="9">The sequence shown here is derived from an EMBL/GenBank/DDBJ whole genome shotgun (WGS) entry which is preliminary data.</text>
</comment>
<evidence type="ECO:0000256" key="3">
    <source>
        <dbReference type="ARBA" id="ARBA00022679"/>
    </source>
</evidence>
<comment type="function">
    <text evidence="6">Catalyzes the glucosylation at the O-5 position of anthocyanidin 3-glucosides to form anthocyanidin 3,5-di-O-glucosides using UDP-glucose as sugar donor. Anthocyanidin 3,5-di-O-glucosides are molecules that are responsible for pigmentation. Also acts on anthocyanidin 3-O-(6-O-malonylglucoside). Much less active with hydroxycinnamoylglucose derivatives. No activity in the absence of the 3-O-glucoside group.</text>
</comment>
<keyword evidence="4" id="KW-0732">Signal</keyword>
<keyword evidence="8" id="KW-0328">Glycosyltransferase</keyword>
<keyword evidence="3 8" id="KW-0808">Transferase</keyword>
<dbReference type="EC" id="2.4.1.298" evidence="7"/>
<evidence type="ECO:0000313" key="10">
    <source>
        <dbReference type="Proteomes" id="UP000015453"/>
    </source>
</evidence>
<keyword evidence="10" id="KW-1185">Reference proteome</keyword>
<dbReference type="Gene3D" id="3.40.50.2000">
    <property type="entry name" value="Glycogen Phosphorylase B"/>
    <property type="match status" value="2"/>
</dbReference>
<dbReference type="Pfam" id="PF00201">
    <property type="entry name" value="UDPGT"/>
    <property type="match status" value="1"/>
</dbReference>
<comment type="pathway">
    <text evidence="1">Pigment biosynthesis; anthocyanin biosynthesis.</text>
</comment>
<dbReference type="PROSITE" id="PS00375">
    <property type="entry name" value="UDPGT"/>
    <property type="match status" value="1"/>
</dbReference>
<evidence type="ECO:0000256" key="1">
    <source>
        <dbReference type="ARBA" id="ARBA00004935"/>
    </source>
</evidence>
<dbReference type="Proteomes" id="UP000015453">
    <property type="component" value="Unassembled WGS sequence"/>
</dbReference>
<dbReference type="CDD" id="cd03784">
    <property type="entry name" value="GT1_Gtf-like"/>
    <property type="match status" value="1"/>
</dbReference>
<dbReference type="GO" id="GO:0080043">
    <property type="term" value="F:quercetin 3-O-glucosyltransferase activity"/>
    <property type="evidence" value="ECO:0007669"/>
    <property type="project" value="TreeGrafter"/>
</dbReference>
<dbReference type="PANTHER" id="PTHR11926:SF1560">
    <property type="entry name" value="UDP-GLYCOSYLTRANSFERASE 74E1-RELATED"/>
    <property type="match status" value="1"/>
</dbReference>
<gene>
    <name evidence="9" type="ORF">M569_06670</name>
</gene>
<proteinExistence type="inferred from homology"/>
<organism evidence="9 10">
    <name type="scientific">Genlisea aurea</name>
    <dbReference type="NCBI Taxonomy" id="192259"/>
    <lineage>
        <taxon>Eukaryota</taxon>
        <taxon>Viridiplantae</taxon>
        <taxon>Streptophyta</taxon>
        <taxon>Embryophyta</taxon>
        <taxon>Tracheophyta</taxon>
        <taxon>Spermatophyta</taxon>
        <taxon>Magnoliopsida</taxon>
        <taxon>eudicotyledons</taxon>
        <taxon>Gunneridae</taxon>
        <taxon>Pentapetalae</taxon>
        <taxon>asterids</taxon>
        <taxon>lamiids</taxon>
        <taxon>Lamiales</taxon>
        <taxon>Lentibulariaceae</taxon>
        <taxon>Genlisea</taxon>
    </lineage>
</organism>
<comment type="catalytic activity">
    <reaction evidence="5">
        <text>an anthocyanidin 3-O-beta-D-glucoside + UDP-alpha-D-glucose = an anthocyanidin 3,5-di-O-beta-D-glucoside + UDP + 2 H(+)</text>
        <dbReference type="Rhea" id="RHEA:35423"/>
        <dbReference type="ChEBI" id="CHEBI:15378"/>
        <dbReference type="ChEBI" id="CHEBI:16307"/>
        <dbReference type="ChEBI" id="CHEBI:57503"/>
        <dbReference type="ChEBI" id="CHEBI:58223"/>
        <dbReference type="ChEBI" id="CHEBI:58885"/>
        <dbReference type="EC" id="2.4.1.298"/>
    </reaction>
</comment>
<dbReference type="FunFam" id="3.40.50.2000:FF:000019">
    <property type="entry name" value="Glycosyltransferase"/>
    <property type="match status" value="1"/>
</dbReference>
<evidence type="ECO:0000313" key="9">
    <source>
        <dbReference type="EMBL" id="EPS68107.1"/>
    </source>
</evidence>
<dbReference type="GO" id="GO:0102816">
    <property type="term" value="F:UDP-D-glucose:delphinidin 3-O-glucosyl-5-O-caffeoylglucoside -O-beta-D-glucosyltransferase activity"/>
    <property type="evidence" value="ECO:0007669"/>
    <property type="project" value="UniProtKB-EC"/>
</dbReference>
<dbReference type="AlphaFoldDB" id="S8E6S2"/>
<dbReference type="OrthoDB" id="5835829at2759"/>
<reference evidence="9 10" key="1">
    <citation type="journal article" date="2013" name="BMC Genomics">
        <title>The miniature genome of a carnivorous plant Genlisea aurea contains a low number of genes and short non-coding sequences.</title>
        <authorList>
            <person name="Leushkin E.V."/>
            <person name="Sutormin R.A."/>
            <person name="Nabieva E.R."/>
            <person name="Penin A.A."/>
            <person name="Kondrashov A.S."/>
            <person name="Logacheva M.D."/>
        </authorList>
    </citation>
    <scope>NUCLEOTIDE SEQUENCE [LARGE SCALE GENOMIC DNA]</scope>
</reference>